<protein>
    <recommendedName>
        <fullName evidence="2">UPF0102 protein TH3_19655</fullName>
    </recommendedName>
</protein>
<dbReference type="GeneID" id="31929606"/>
<comment type="similarity">
    <text evidence="1 2">Belongs to the UPF0102 family.</text>
</comment>
<dbReference type="GO" id="GO:0003676">
    <property type="term" value="F:nucleic acid binding"/>
    <property type="evidence" value="ECO:0007669"/>
    <property type="project" value="InterPro"/>
</dbReference>
<dbReference type="InterPro" id="IPR011856">
    <property type="entry name" value="tRNA_endonuc-like_dom_sf"/>
</dbReference>
<gene>
    <name evidence="3" type="ORF">TH3_19655</name>
</gene>
<evidence type="ECO:0000313" key="4">
    <source>
        <dbReference type="Proteomes" id="UP000007127"/>
    </source>
</evidence>
<dbReference type="InterPro" id="IPR011335">
    <property type="entry name" value="Restrct_endonuc-II-like"/>
</dbReference>
<dbReference type="PANTHER" id="PTHR34039:SF1">
    <property type="entry name" value="UPF0102 PROTEIN YRAN"/>
    <property type="match status" value="1"/>
</dbReference>
<proteinExistence type="inferred from homology"/>
<dbReference type="InterPro" id="IPR003509">
    <property type="entry name" value="UPF0102_YraN-like"/>
</dbReference>
<dbReference type="KEGG" id="txi:TH3_19655"/>
<dbReference type="SUPFAM" id="SSF52980">
    <property type="entry name" value="Restriction endonuclease-like"/>
    <property type="match status" value="1"/>
</dbReference>
<name>A0AB72UIF2_9PROT</name>
<dbReference type="AlphaFoldDB" id="A0AB72UIF2"/>
<organism evidence="3 4">
    <name type="scientific">Thalassospira xiamenensis M-5 = DSM 17429</name>
    <dbReference type="NCBI Taxonomy" id="1123366"/>
    <lineage>
        <taxon>Bacteria</taxon>
        <taxon>Pseudomonadati</taxon>
        <taxon>Pseudomonadota</taxon>
        <taxon>Alphaproteobacteria</taxon>
        <taxon>Rhodospirillales</taxon>
        <taxon>Thalassospiraceae</taxon>
        <taxon>Thalassospira</taxon>
    </lineage>
</organism>
<accession>A0AB72UIF2</accession>
<reference evidence="3 4" key="1">
    <citation type="journal article" date="2012" name="J. Bacteriol.">
        <title>Genome sequence of Thalassospira xiamenensis type strain M-5.</title>
        <authorList>
            <person name="Lai Q."/>
            <person name="Shao Z."/>
        </authorList>
    </citation>
    <scope>NUCLEOTIDE SEQUENCE [LARGE SCALE GENOMIC DNA]</scope>
    <source>
        <strain evidence="3 4">M-5</strain>
    </source>
</reference>
<dbReference type="Gene3D" id="3.40.1350.10">
    <property type="match status" value="1"/>
</dbReference>
<evidence type="ECO:0000256" key="2">
    <source>
        <dbReference type="HAMAP-Rule" id="MF_00048"/>
    </source>
</evidence>
<dbReference type="HAMAP" id="MF_00048">
    <property type="entry name" value="UPF0102"/>
    <property type="match status" value="1"/>
</dbReference>
<evidence type="ECO:0000256" key="1">
    <source>
        <dbReference type="ARBA" id="ARBA00006738"/>
    </source>
</evidence>
<dbReference type="PANTHER" id="PTHR34039">
    <property type="entry name" value="UPF0102 PROTEIN YRAN"/>
    <property type="match status" value="1"/>
</dbReference>
<dbReference type="NCBIfam" id="NF009151">
    <property type="entry name" value="PRK12497.1-5"/>
    <property type="match status" value="1"/>
</dbReference>
<dbReference type="RefSeq" id="WP_007088582.1">
    <property type="nucleotide sequence ID" value="NZ_CP004388.1"/>
</dbReference>
<dbReference type="EMBL" id="CP004388">
    <property type="protein sequence ID" value="AJD54033.1"/>
    <property type="molecule type" value="Genomic_DNA"/>
</dbReference>
<evidence type="ECO:0000313" key="3">
    <source>
        <dbReference type="EMBL" id="AJD54033.1"/>
    </source>
</evidence>
<dbReference type="Proteomes" id="UP000007127">
    <property type="component" value="Chromosome"/>
</dbReference>
<dbReference type="Pfam" id="PF02021">
    <property type="entry name" value="UPF0102"/>
    <property type="match status" value="1"/>
</dbReference>
<sequence>MKSARTTRDTGRSDRRKAEQAGRRAEWLCAMWLRLCGYRILQTRYRCPVGEIDIIVKKGNLIAAIEVKNRANLDDALHALRPKQQQRIARALSNFASNIGHHGDLRFDIIAVRNGWRIRHLKNAWML</sequence>